<evidence type="ECO:0000259" key="16">
    <source>
        <dbReference type="PROSITE" id="PS50011"/>
    </source>
</evidence>
<dbReference type="GO" id="GO:0005524">
    <property type="term" value="F:ATP binding"/>
    <property type="evidence" value="ECO:0007669"/>
    <property type="project" value="UniProtKB-UniRule"/>
</dbReference>
<dbReference type="Gene3D" id="3.30.200.20">
    <property type="entry name" value="Phosphorylase Kinase, domain 1"/>
    <property type="match status" value="1"/>
</dbReference>
<feature type="binding site" evidence="14">
    <location>
        <position position="181"/>
    </location>
    <ligand>
        <name>ATP</name>
        <dbReference type="ChEBI" id="CHEBI:30616"/>
    </ligand>
</feature>
<keyword evidence="9 14" id="KW-0067">ATP-binding</keyword>
<evidence type="ECO:0000256" key="15">
    <source>
        <dbReference type="SAM" id="Phobius"/>
    </source>
</evidence>
<evidence type="ECO:0000256" key="9">
    <source>
        <dbReference type="ARBA" id="ARBA00022840"/>
    </source>
</evidence>
<comment type="caution">
    <text evidence="17">The sequence shown here is derived from an EMBL/GenBank/DDBJ whole genome shotgun (WGS) entry which is preliminary data.</text>
</comment>
<keyword evidence="18" id="KW-1185">Reference proteome</keyword>
<evidence type="ECO:0000256" key="12">
    <source>
        <dbReference type="ARBA" id="ARBA00047899"/>
    </source>
</evidence>
<evidence type="ECO:0000256" key="10">
    <source>
        <dbReference type="ARBA" id="ARBA00022989"/>
    </source>
</evidence>
<name>A0AA88RIV4_9ASTE</name>
<comment type="catalytic activity">
    <reaction evidence="13">
        <text>L-seryl-[protein] + ATP = O-phospho-L-seryl-[protein] + ADP + H(+)</text>
        <dbReference type="Rhea" id="RHEA:17989"/>
        <dbReference type="Rhea" id="RHEA-COMP:9863"/>
        <dbReference type="Rhea" id="RHEA-COMP:11604"/>
        <dbReference type="ChEBI" id="CHEBI:15378"/>
        <dbReference type="ChEBI" id="CHEBI:29999"/>
        <dbReference type="ChEBI" id="CHEBI:30616"/>
        <dbReference type="ChEBI" id="CHEBI:83421"/>
        <dbReference type="ChEBI" id="CHEBI:456216"/>
        <dbReference type="EC" id="2.7.11.1"/>
    </reaction>
</comment>
<proteinExistence type="predicted"/>
<keyword evidence="7 14" id="KW-0547">Nucleotide-binding</keyword>
<dbReference type="Pfam" id="PF00069">
    <property type="entry name" value="Pkinase"/>
    <property type="match status" value="1"/>
</dbReference>
<dbReference type="FunFam" id="1.10.510.10:FF:000035">
    <property type="entry name" value="Putative receptor-like serine/threonine-protein kinase"/>
    <property type="match status" value="1"/>
</dbReference>
<evidence type="ECO:0000256" key="14">
    <source>
        <dbReference type="PROSITE-ProRule" id="PRU10141"/>
    </source>
</evidence>
<evidence type="ECO:0000256" key="2">
    <source>
        <dbReference type="ARBA" id="ARBA00012513"/>
    </source>
</evidence>
<dbReference type="PANTHER" id="PTHR47984:SF39">
    <property type="entry name" value="PROTEIN KINASE DOMAIN-CONTAINING PROTEIN"/>
    <property type="match status" value="1"/>
</dbReference>
<dbReference type="GO" id="GO:0016020">
    <property type="term" value="C:membrane"/>
    <property type="evidence" value="ECO:0007669"/>
    <property type="project" value="UniProtKB-SubCell"/>
</dbReference>
<dbReference type="Pfam" id="PF07714">
    <property type="entry name" value="PK_Tyr_Ser-Thr"/>
    <property type="match status" value="1"/>
</dbReference>
<evidence type="ECO:0000256" key="1">
    <source>
        <dbReference type="ARBA" id="ARBA00004167"/>
    </source>
</evidence>
<dbReference type="PANTHER" id="PTHR47984">
    <property type="entry name" value="OS01G0323000 PROTEIN"/>
    <property type="match status" value="1"/>
</dbReference>
<evidence type="ECO:0000256" key="3">
    <source>
        <dbReference type="ARBA" id="ARBA00022527"/>
    </source>
</evidence>
<keyword evidence="8" id="KW-0418">Kinase</keyword>
<keyword evidence="3" id="KW-0723">Serine/threonine-protein kinase</keyword>
<comment type="catalytic activity">
    <reaction evidence="12">
        <text>L-threonyl-[protein] + ATP = O-phospho-L-threonyl-[protein] + ADP + H(+)</text>
        <dbReference type="Rhea" id="RHEA:46608"/>
        <dbReference type="Rhea" id="RHEA-COMP:11060"/>
        <dbReference type="Rhea" id="RHEA-COMP:11605"/>
        <dbReference type="ChEBI" id="CHEBI:15378"/>
        <dbReference type="ChEBI" id="CHEBI:30013"/>
        <dbReference type="ChEBI" id="CHEBI:30616"/>
        <dbReference type="ChEBI" id="CHEBI:61977"/>
        <dbReference type="ChEBI" id="CHEBI:456216"/>
        <dbReference type="EC" id="2.7.11.1"/>
    </reaction>
</comment>
<evidence type="ECO:0000256" key="13">
    <source>
        <dbReference type="ARBA" id="ARBA00048679"/>
    </source>
</evidence>
<dbReference type="SUPFAM" id="SSF56112">
    <property type="entry name" value="Protein kinase-like (PK-like)"/>
    <property type="match status" value="1"/>
</dbReference>
<sequence>MSLGVSSMRHKLSKPTSFFGVKLWIAIIICIALVSLLVLLFVSLYFYSCRRRKPSKPHFGASKPVFSRNCYSSTCGTTSMDRRLLSRSGWEIEMSIASPEREVVYSDQRSALASRASGTMSGHLESLVRNPSVVLRGKQYGVREIEAATNWLADENVIGSGEYGVVYRGVLSDGTRVAVKKLISNSGKEEEFMVDVEAIWSLRHKNLVKLLGYCTEGTYRFSLIMHLMSIVCFCSLAYLHEDTEPAVVHQHIKSSNILLDNQWNPKISDLGIAKLLGPVWDLPIGMSGYVAPEYAATGVLDAKSDVYSFGILMMEIISGKTSVEYSGNEIEEYLIDWVKFMVANQNFDHVVDPRLLEIPSLKELKRVLLIALRCVDPDVENRPKMGDVIHMLEPRDLLLSDERVIRRETSIRSSSK</sequence>
<evidence type="ECO:0000256" key="5">
    <source>
        <dbReference type="ARBA" id="ARBA00022679"/>
    </source>
</evidence>
<organism evidence="17 18">
    <name type="scientific">Escallonia rubra</name>
    <dbReference type="NCBI Taxonomy" id="112253"/>
    <lineage>
        <taxon>Eukaryota</taxon>
        <taxon>Viridiplantae</taxon>
        <taxon>Streptophyta</taxon>
        <taxon>Embryophyta</taxon>
        <taxon>Tracheophyta</taxon>
        <taxon>Spermatophyta</taxon>
        <taxon>Magnoliopsida</taxon>
        <taxon>eudicotyledons</taxon>
        <taxon>Gunneridae</taxon>
        <taxon>Pentapetalae</taxon>
        <taxon>asterids</taxon>
        <taxon>campanulids</taxon>
        <taxon>Escalloniales</taxon>
        <taxon>Escalloniaceae</taxon>
        <taxon>Escallonia</taxon>
    </lineage>
</organism>
<reference evidence="17" key="1">
    <citation type="submission" date="2022-12" db="EMBL/GenBank/DDBJ databases">
        <title>Draft genome assemblies for two species of Escallonia (Escalloniales).</title>
        <authorList>
            <person name="Chanderbali A."/>
            <person name="Dervinis C."/>
            <person name="Anghel I."/>
            <person name="Soltis D."/>
            <person name="Soltis P."/>
            <person name="Zapata F."/>
        </authorList>
    </citation>
    <scope>NUCLEOTIDE SEQUENCE</scope>
    <source>
        <strain evidence="17">UCBG92.1500</strain>
        <tissue evidence="17">Leaf</tissue>
    </source>
</reference>
<dbReference type="AlphaFoldDB" id="A0AA88RIV4"/>
<keyword evidence="5" id="KW-0808">Transferase</keyword>
<gene>
    <name evidence="17" type="ORF">RJ640_023105</name>
</gene>
<evidence type="ECO:0000256" key="7">
    <source>
        <dbReference type="ARBA" id="ARBA00022741"/>
    </source>
</evidence>
<dbReference type="GO" id="GO:0004674">
    <property type="term" value="F:protein serine/threonine kinase activity"/>
    <property type="evidence" value="ECO:0007669"/>
    <property type="project" value="UniProtKB-KW"/>
</dbReference>
<accession>A0AA88RIV4</accession>
<keyword evidence="4" id="KW-0597">Phosphoprotein</keyword>
<evidence type="ECO:0000256" key="8">
    <source>
        <dbReference type="ARBA" id="ARBA00022777"/>
    </source>
</evidence>
<dbReference type="Gene3D" id="1.10.510.10">
    <property type="entry name" value="Transferase(Phosphotransferase) domain 1"/>
    <property type="match status" value="1"/>
</dbReference>
<dbReference type="InterPro" id="IPR011009">
    <property type="entry name" value="Kinase-like_dom_sf"/>
</dbReference>
<dbReference type="Proteomes" id="UP001187471">
    <property type="component" value="Unassembled WGS sequence"/>
</dbReference>
<keyword evidence="10 15" id="KW-1133">Transmembrane helix</keyword>
<dbReference type="InterPro" id="IPR017441">
    <property type="entry name" value="Protein_kinase_ATP_BS"/>
</dbReference>
<evidence type="ECO:0000256" key="11">
    <source>
        <dbReference type="ARBA" id="ARBA00023136"/>
    </source>
</evidence>
<feature type="non-terminal residue" evidence="17">
    <location>
        <position position="1"/>
    </location>
</feature>
<evidence type="ECO:0000313" key="18">
    <source>
        <dbReference type="Proteomes" id="UP001187471"/>
    </source>
</evidence>
<feature type="domain" description="Protein kinase" evidence="16">
    <location>
        <begin position="152"/>
        <end position="398"/>
    </location>
</feature>
<dbReference type="EC" id="2.7.11.1" evidence="2"/>
<dbReference type="EMBL" id="JAVXUO010001311">
    <property type="protein sequence ID" value="KAK2983571.1"/>
    <property type="molecule type" value="Genomic_DNA"/>
</dbReference>
<dbReference type="InterPro" id="IPR052232">
    <property type="entry name" value="RLK_Ser/Thr-Kinase"/>
</dbReference>
<keyword evidence="11 15" id="KW-0472">Membrane</keyword>
<dbReference type="InterPro" id="IPR001245">
    <property type="entry name" value="Ser-Thr/Tyr_kinase_cat_dom"/>
</dbReference>
<dbReference type="InterPro" id="IPR000719">
    <property type="entry name" value="Prot_kinase_dom"/>
</dbReference>
<feature type="transmembrane region" description="Helical" evidence="15">
    <location>
        <begin position="23"/>
        <end position="47"/>
    </location>
</feature>
<protein>
    <recommendedName>
        <fullName evidence="2">non-specific serine/threonine protein kinase</fullName>
        <ecNumber evidence="2">2.7.11.1</ecNumber>
    </recommendedName>
</protein>
<dbReference type="PROSITE" id="PS50011">
    <property type="entry name" value="PROTEIN_KINASE_DOM"/>
    <property type="match status" value="1"/>
</dbReference>
<keyword evidence="6 15" id="KW-0812">Transmembrane</keyword>
<dbReference type="PROSITE" id="PS00107">
    <property type="entry name" value="PROTEIN_KINASE_ATP"/>
    <property type="match status" value="1"/>
</dbReference>
<comment type="subcellular location">
    <subcellularLocation>
        <location evidence="1">Membrane</location>
        <topology evidence="1">Single-pass membrane protein</topology>
    </subcellularLocation>
</comment>
<evidence type="ECO:0000313" key="17">
    <source>
        <dbReference type="EMBL" id="KAK2983571.1"/>
    </source>
</evidence>
<evidence type="ECO:0000256" key="4">
    <source>
        <dbReference type="ARBA" id="ARBA00022553"/>
    </source>
</evidence>
<evidence type="ECO:0000256" key="6">
    <source>
        <dbReference type="ARBA" id="ARBA00022692"/>
    </source>
</evidence>